<feature type="coiled-coil region" evidence="8">
    <location>
        <begin position="37"/>
        <end position="71"/>
    </location>
</feature>
<dbReference type="SUPFAM" id="SSF55653">
    <property type="entry name" value="Ribosomal protein L9 C-domain"/>
    <property type="match status" value="1"/>
</dbReference>
<evidence type="ECO:0000313" key="12">
    <source>
        <dbReference type="Proteomes" id="UP001484535"/>
    </source>
</evidence>
<keyword evidence="12" id="KW-1185">Reference proteome</keyword>
<gene>
    <name evidence="7 11" type="primary">rplI</name>
    <name evidence="11" type="ORF">ABDJ38_02690</name>
</gene>
<dbReference type="PROSITE" id="PS00651">
    <property type="entry name" value="RIBOSOMAL_L9"/>
    <property type="match status" value="1"/>
</dbReference>
<accession>A0ABV0CT71</accession>
<name>A0ABV0CT71_9SPHN</name>
<reference evidence="11 12" key="1">
    <citation type="submission" date="2024-05" db="EMBL/GenBank/DDBJ databases">
        <authorList>
            <person name="Park S."/>
        </authorList>
    </citation>
    <scope>NUCLEOTIDE SEQUENCE [LARGE SCALE GENOMIC DNA]</scope>
    <source>
        <strain evidence="11 12">DGU5</strain>
    </source>
</reference>
<evidence type="ECO:0000256" key="6">
    <source>
        <dbReference type="ARBA" id="ARBA00035292"/>
    </source>
</evidence>
<dbReference type="InterPro" id="IPR020069">
    <property type="entry name" value="Ribosomal_bL9_C"/>
</dbReference>
<dbReference type="InterPro" id="IPR000244">
    <property type="entry name" value="Ribosomal_bL9"/>
</dbReference>
<keyword evidence="4 7" id="KW-0689">Ribosomal protein</keyword>
<dbReference type="InterPro" id="IPR020594">
    <property type="entry name" value="Ribosomal_bL9_bac/chp"/>
</dbReference>
<dbReference type="Proteomes" id="UP001484535">
    <property type="component" value="Unassembled WGS sequence"/>
</dbReference>
<comment type="caution">
    <text evidence="11">The sequence shown here is derived from an EMBL/GenBank/DDBJ whole genome shotgun (WGS) entry which is preliminary data.</text>
</comment>
<dbReference type="Pfam" id="PF03948">
    <property type="entry name" value="Ribosomal_L9_C"/>
    <property type="match status" value="1"/>
</dbReference>
<comment type="function">
    <text evidence="7">Binds to the 23S rRNA.</text>
</comment>
<dbReference type="Gene3D" id="3.10.430.100">
    <property type="entry name" value="Ribosomal protein L9, C-terminal domain"/>
    <property type="match status" value="1"/>
</dbReference>
<sequence>MDIILLERVEKLGQIGDIVSVRDGYARNFLLPQKKALRANEANKKVFEANRERLEAENAEKRTDAEKQGEKVNGEEIVLIRSASNSGQLYGSVNVRDVAAALSDKGHAIDKRQVIMGAPIKTIGMFDVTITLHPEVSVIVKANVARSEDEAELQSQGVDVIAQMNEDERGESEGFTEALDPDRELGELPSAEAGEEEATEESEAEG</sequence>
<feature type="compositionally biased region" description="Acidic residues" evidence="9">
    <location>
        <begin position="193"/>
        <end position="206"/>
    </location>
</feature>
<feature type="region of interest" description="Disordered" evidence="9">
    <location>
        <begin position="162"/>
        <end position="206"/>
    </location>
</feature>
<organism evidence="11 12">
    <name type="scientific">Aurantiacibacter flavus</name>
    <dbReference type="NCBI Taxonomy" id="3145232"/>
    <lineage>
        <taxon>Bacteria</taxon>
        <taxon>Pseudomonadati</taxon>
        <taxon>Pseudomonadota</taxon>
        <taxon>Alphaproteobacteria</taxon>
        <taxon>Sphingomonadales</taxon>
        <taxon>Erythrobacteraceae</taxon>
        <taxon>Aurantiacibacter</taxon>
    </lineage>
</organism>
<dbReference type="Gene3D" id="3.40.5.10">
    <property type="entry name" value="Ribosomal protein L9, N-terminal domain"/>
    <property type="match status" value="1"/>
</dbReference>
<feature type="domain" description="Ribosomal protein L9" evidence="10">
    <location>
        <begin position="13"/>
        <end position="40"/>
    </location>
</feature>
<dbReference type="HAMAP" id="MF_00503">
    <property type="entry name" value="Ribosomal_bL9"/>
    <property type="match status" value="1"/>
</dbReference>
<keyword evidence="3 7" id="KW-0694">RNA-binding</keyword>
<evidence type="ECO:0000256" key="4">
    <source>
        <dbReference type="ARBA" id="ARBA00022980"/>
    </source>
</evidence>
<dbReference type="GO" id="GO:0005840">
    <property type="term" value="C:ribosome"/>
    <property type="evidence" value="ECO:0007669"/>
    <property type="project" value="UniProtKB-KW"/>
</dbReference>
<dbReference type="InterPro" id="IPR036791">
    <property type="entry name" value="Ribosomal_bL9_C_sf"/>
</dbReference>
<keyword evidence="2 7" id="KW-0699">rRNA-binding</keyword>
<dbReference type="EMBL" id="JBDLBR010000001">
    <property type="protein sequence ID" value="MEN7536078.1"/>
    <property type="molecule type" value="Genomic_DNA"/>
</dbReference>
<comment type="similarity">
    <text evidence="1 7">Belongs to the bacterial ribosomal protein bL9 family.</text>
</comment>
<evidence type="ECO:0000256" key="7">
    <source>
        <dbReference type="HAMAP-Rule" id="MF_00503"/>
    </source>
</evidence>
<proteinExistence type="inferred from homology"/>
<evidence type="ECO:0000256" key="9">
    <source>
        <dbReference type="SAM" id="MobiDB-lite"/>
    </source>
</evidence>
<evidence type="ECO:0000256" key="5">
    <source>
        <dbReference type="ARBA" id="ARBA00023274"/>
    </source>
</evidence>
<dbReference type="RefSeq" id="WP_346783533.1">
    <property type="nucleotide sequence ID" value="NZ_JBDLBR010000001.1"/>
</dbReference>
<evidence type="ECO:0000256" key="3">
    <source>
        <dbReference type="ARBA" id="ARBA00022884"/>
    </source>
</evidence>
<keyword evidence="8" id="KW-0175">Coiled coil</keyword>
<dbReference type="NCBIfam" id="TIGR00158">
    <property type="entry name" value="L9"/>
    <property type="match status" value="1"/>
</dbReference>
<evidence type="ECO:0000313" key="11">
    <source>
        <dbReference type="EMBL" id="MEN7536078.1"/>
    </source>
</evidence>
<evidence type="ECO:0000256" key="8">
    <source>
        <dbReference type="SAM" id="Coils"/>
    </source>
</evidence>
<dbReference type="InterPro" id="IPR009027">
    <property type="entry name" value="Ribosomal_bL9/RNase_H1_N"/>
</dbReference>
<protein>
    <recommendedName>
        <fullName evidence="6 7">Large ribosomal subunit protein bL9</fullName>
    </recommendedName>
</protein>
<evidence type="ECO:0000256" key="1">
    <source>
        <dbReference type="ARBA" id="ARBA00010605"/>
    </source>
</evidence>
<dbReference type="InterPro" id="IPR020070">
    <property type="entry name" value="Ribosomal_bL9_N"/>
</dbReference>
<keyword evidence="5 7" id="KW-0687">Ribonucleoprotein</keyword>
<evidence type="ECO:0000256" key="2">
    <source>
        <dbReference type="ARBA" id="ARBA00022730"/>
    </source>
</evidence>
<dbReference type="PANTHER" id="PTHR21368">
    <property type="entry name" value="50S RIBOSOMAL PROTEIN L9"/>
    <property type="match status" value="1"/>
</dbReference>
<dbReference type="SUPFAM" id="SSF55658">
    <property type="entry name" value="L9 N-domain-like"/>
    <property type="match status" value="1"/>
</dbReference>
<evidence type="ECO:0000259" key="10">
    <source>
        <dbReference type="PROSITE" id="PS00651"/>
    </source>
</evidence>
<dbReference type="InterPro" id="IPR036935">
    <property type="entry name" value="Ribosomal_bL9_N_sf"/>
</dbReference>
<dbReference type="Pfam" id="PF01281">
    <property type="entry name" value="Ribosomal_L9_N"/>
    <property type="match status" value="1"/>
</dbReference>